<organism evidence="1 2">
    <name type="scientific">Kocuria palustris PEL</name>
    <dbReference type="NCBI Taxonomy" id="1236550"/>
    <lineage>
        <taxon>Bacteria</taxon>
        <taxon>Bacillati</taxon>
        <taxon>Actinomycetota</taxon>
        <taxon>Actinomycetes</taxon>
        <taxon>Micrococcales</taxon>
        <taxon>Micrococcaceae</taxon>
        <taxon>Kocuria</taxon>
    </lineage>
</organism>
<keyword evidence="2" id="KW-1185">Reference proteome</keyword>
<dbReference type="EMBL" id="ANHZ02000012">
    <property type="protein sequence ID" value="EME36533.1"/>
    <property type="molecule type" value="Genomic_DNA"/>
</dbReference>
<reference evidence="1 2" key="1">
    <citation type="journal article" date="2014" name="Genome Announc.">
        <title>Draft Genome Sequence of Kocuria palustris PEL.</title>
        <authorList>
            <person name="Sharma G."/>
            <person name="Khatri I."/>
            <person name="Subramanian S."/>
        </authorList>
    </citation>
    <scope>NUCLEOTIDE SEQUENCE [LARGE SCALE GENOMIC DNA]</scope>
    <source>
        <strain evidence="1 2">PEL</strain>
    </source>
</reference>
<comment type="caution">
    <text evidence="1">The sequence shown here is derived from an EMBL/GenBank/DDBJ whole genome shotgun (WGS) entry which is preliminary data.</text>
</comment>
<evidence type="ECO:0000313" key="2">
    <source>
        <dbReference type="Proteomes" id="UP000009877"/>
    </source>
</evidence>
<proteinExistence type="predicted"/>
<dbReference type="Proteomes" id="UP000009877">
    <property type="component" value="Unassembled WGS sequence"/>
</dbReference>
<evidence type="ECO:0000313" key="1">
    <source>
        <dbReference type="EMBL" id="EME36533.1"/>
    </source>
</evidence>
<sequence>MGVTAEWTAQDLMTALNERNEAHGVLSLPAASQRNPRALLIHQLRQALDGRTPPAVARAQAHEAARAEARQTRQRLARDAAIREANAAARAADPRPFRQRWAETIAAAQADRQTA</sequence>
<name>M2XUP1_9MICC</name>
<protein>
    <submittedName>
        <fullName evidence="1">Uncharacterized protein</fullName>
    </submittedName>
</protein>
<gene>
    <name evidence="1" type="ORF">C884_00327</name>
</gene>
<accession>M2XUP1</accession>
<dbReference type="AlphaFoldDB" id="M2XUP1"/>